<dbReference type="InterPro" id="IPR032710">
    <property type="entry name" value="NTF2-like_dom_sf"/>
</dbReference>
<keyword evidence="4" id="KW-1185">Reference proteome</keyword>
<gene>
    <name evidence="3" type="ORF">C6N40_05720</name>
</gene>
<proteinExistence type="predicted"/>
<dbReference type="OrthoDB" id="6385935at2"/>
<evidence type="ECO:0000313" key="4">
    <source>
        <dbReference type="Proteomes" id="UP000241736"/>
    </source>
</evidence>
<dbReference type="SUPFAM" id="SSF54427">
    <property type="entry name" value="NTF2-like"/>
    <property type="match status" value="1"/>
</dbReference>
<protein>
    <submittedName>
        <fullName evidence="3">DUF4440 domain-containing protein</fullName>
    </submittedName>
</protein>
<dbReference type="Proteomes" id="UP000241736">
    <property type="component" value="Unassembled WGS sequence"/>
</dbReference>
<dbReference type="InterPro" id="IPR037401">
    <property type="entry name" value="SnoaL-like"/>
</dbReference>
<sequence>MAGLRTALLTLALPLAGCASVPAAAPAAVDVAALEAGARATEAAFARTMAERDLDAFAGFIAEDAIFSPGPNTLRGKAAIVAAWSKYFEGEQAPFSWRPETVVVNASGDLAATKGPVFDPSGKPIAEFRSTWRREADGSWKVVFDDGTCLCRPAG</sequence>
<comment type="caution">
    <text evidence="3">The sequence shown here is derived from an EMBL/GenBank/DDBJ whole genome shotgun (WGS) entry which is preliminary data.</text>
</comment>
<dbReference type="AlphaFoldDB" id="A0A2P6M9R6"/>
<feature type="domain" description="SnoaL-like" evidence="2">
    <location>
        <begin position="44"/>
        <end position="140"/>
    </location>
</feature>
<feature type="chain" id="PRO_5015146531" evidence="1">
    <location>
        <begin position="24"/>
        <end position="155"/>
    </location>
</feature>
<dbReference type="EMBL" id="PVLF01000005">
    <property type="protein sequence ID" value="PRH82708.1"/>
    <property type="molecule type" value="Genomic_DNA"/>
</dbReference>
<feature type="signal peptide" evidence="1">
    <location>
        <begin position="1"/>
        <end position="23"/>
    </location>
</feature>
<keyword evidence="1" id="KW-0732">Signal</keyword>
<organism evidence="3 4">
    <name type="scientific">Arenimonas caeni</name>
    <dbReference type="NCBI Taxonomy" id="2058085"/>
    <lineage>
        <taxon>Bacteria</taxon>
        <taxon>Pseudomonadati</taxon>
        <taxon>Pseudomonadota</taxon>
        <taxon>Gammaproteobacteria</taxon>
        <taxon>Lysobacterales</taxon>
        <taxon>Lysobacteraceae</taxon>
        <taxon>Arenimonas</taxon>
    </lineage>
</organism>
<evidence type="ECO:0000313" key="3">
    <source>
        <dbReference type="EMBL" id="PRH82708.1"/>
    </source>
</evidence>
<accession>A0A2P6M9R6</accession>
<dbReference type="RefSeq" id="WP_106990053.1">
    <property type="nucleotide sequence ID" value="NZ_KZ679087.1"/>
</dbReference>
<dbReference type="Pfam" id="PF12680">
    <property type="entry name" value="SnoaL_2"/>
    <property type="match status" value="1"/>
</dbReference>
<evidence type="ECO:0000259" key="2">
    <source>
        <dbReference type="Pfam" id="PF12680"/>
    </source>
</evidence>
<dbReference type="Gene3D" id="3.10.450.50">
    <property type="match status" value="1"/>
</dbReference>
<reference evidence="3 4" key="1">
    <citation type="submission" date="2018-03" db="EMBL/GenBank/DDBJ databases">
        <title>Arenimonas caeni sp. nov., isolated from activated sludge.</title>
        <authorList>
            <person name="Liu H."/>
        </authorList>
    </citation>
    <scope>NUCLEOTIDE SEQUENCE [LARGE SCALE GENOMIC DNA]</scope>
    <source>
        <strain evidence="4">z29</strain>
    </source>
</reference>
<evidence type="ECO:0000256" key="1">
    <source>
        <dbReference type="SAM" id="SignalP"/>
    </source>
</evidence>
<name>A0A2P6M9R6_9GAMM</name>